<dbReference type="InterPro" id="IPR046980">
    <property type="entry name" value="KefG/KefF"/>
</dbReference>
<dbReference type="Gene3D" id="3.40.50.360">
    <property type="match status" value="1"/>
</dbReference>
<gene>
    <name evidence="3" type="ORF">GK047_27680</name>
</gene>
<evidence type="ECO:0000259" key="2">
    <source>
        <dbReference type="Pfam" id="PF02525"/>
    </source>
</evidence>
<dbReference type="RefSeq" id="WP_163953817.1">
    <property type="nucleotide sequence ID" value="NZ_JAAIKC010000022.1"/>
</dbReference>
<dbReference type="EMBL" id="JAAIKC010000022">
    <property type="protein sequence ID" value="NEW09712.1"/>
    <property type="molecule type" value="Genomic_DNA"/>
</dbReference>
<dbReference type="GO" id="GO:0003955">
    <property type="term" value="F:NAD(P)H dehydrogenase (quinone) activity"/>
    <property type="evidence" value="ECO:0007669"/>
    <property type="project" value="TreeGrafter"/>
</dbReference>
<protein>
    <submittedName>
        <fullName evidence="3">General stress protein</fullName>
    </submittedName>
</protein>
<dbReference type="Pfam" id="PF02525">
    <property type="entry name" value="Flavodoxin_2"/>
    <property type="match status" value="1"/>
</dbReference>
<feature type="domain" description="Flavodoxin-like fold" evidence="2">
    <location>
        <begin position="1"/>
        <end position="169"/>
    </location>
</feature>
<dbReference type="PANTHER" id="PTHR47307:SF1">
    <property type="entry name" value="GLUTATHIONE-REGULATED POTASSIUM-EFFLUX SYSTEM ANCILLARY PROTEIN KEFG"/>
    <property type="match status" value="1"/>
</dbReference>
<dbReference type="GO" id="GO:0009055">
    <property type="term" value="F:electron transfer activity"/>
    <property type="evidence" value="ECO:0007669"/>
    <property type="project" value="TreeGrafter"/>
</dbReference>
<name>A0A6G4A5R4_9BACL</name>
<proteinExistence type="predicted"/>
<evidence type="ECO:0000256" key="1">
    <source>
        <dbReference type="ARBA" id="ARBA00023002"/>
    </source>
</evidence>
<dbReference type="GO" id="GO:0010181">
    <property type="term" value="F:FMN binding"/>
    <property type="evidence" value="ECO:0007669"/>
    <property type="project" value="TreeGrafter"/>
</dbReference>
<dbReference type="SUPFAM" id="SSF52218">
    <property type="entry name" value="Flavoproteins"/>
    <property type="match status" value="1"/>
</dbReference>
<accession>A0A6G4A5R4</accession>
<reference evidence="3" key="1">
    <citation type="submission" date="2020-02" db="EMBL/GenBank/DDBJ databases">
        <authorList>
            <person name="Shen X.-R."/>
            <person name="Zhang Y.-X."/>
        </authorList>
    </citation>
    <scope>NUCLEOTIDE SEQUENCE</scope>
    <source>
        <strain evidence="3">SYP-B3998</strain>
    </source>
</reference>
<dbReference type="InterPro" id="IPR003680">
    <property type="entry name" value="Flavodoxin_fold"/>
</dbReference>
<dbReference type="InterPro" id="IPR029039">
    <property type="entry name" value="Flavoprotein-like_sf"/>
</dbReference>
<keyword evidence="1" id="KW-0560">Oxidoreductase</keyword>
<organism evidence="3">
    <name type="scientific">Paenibacillus sp. SYP-B3998</name>
    <dbReference type="NCBI Taxonomy" id="2678564"/>
    <lineage>
        <taxon>Bacteria</taxon>
        <taxon>Bacillati</taxon>
        <taxon>Bacillota</taxon>
        <taxon>Bacilli</taxon>
        <taxon>Bacillales</taxon>
        <taxon>Paenibacillaceae</taxon>
        <taxon>Paenibacillus</taxon>
    </lineage>
</organism>
<dbReference type="AlphaFoldDB" id="A0A6G4A5R4"/>
<comment type="caution">
    <text evidence="3">The sequence shown here is derived from an EMBL/GenBank/DDBJ whole genome shotgun (WGS) entry which is preliminary data.</text>
</comment>
<evidence type="ECO:0000313" key="3">
    <source>
        <dbReference type="EMBL" id="NEW09712.1"/>
    </source>
</evidence>
<sequence>MKILVIVAHPSLEQSRANRALIQELSLDDNIDVHNLYGEYLDWTIDIDREQQLLTKYDRIVFQFPLFWYSTPPLLKKWFDDVLTHGWAHGTGGDHLKGKEFIMATTAGASERDYRSGGSNESTISEFLRPIQETVKYIGGVYLPDFVTYNAMEATDEELSLEARKYVEHIRASTKVLVN</sequence>
<dbReference type="PANTHER" id="PTHR47307">
    <property type="entry name" value="GLUTATHIONE-REGULATED POTASSIUM-EFFLUX SYSTEM ANCILLARY PROTEIN KEFG"/>
    <property type="match status" value="1"/>
</dbReference>